<name>A0A1G7WII6_9BACT</name>
<protein>
    <submittedName>
        <fullName evidence="1">Uncharacterized protein</fullName>
    </submittedName>
</protein>
<reference evidence="2" key="1">
    <citation type="submission" date="2016-10" db="EMBL/GenBank/DDBJ databases">
        <authorList>
            <person name="Varghese N."/>
            <person name="Submissions S."/>
        </authorList>
    </citation>
    <scope>NUCLEOTIDE SEQUENCE [LARGE SCALE GENOMIC DNA]</scope>
    <source>
        <strain evidence="2">BP1-148</strain>
    </source>
</reference>
<evidence type="ECO:0000313" key="1">
    <source>
        <dbReference type="EMBL" id="SDG71000.1"/>
    </source>
</evidence>
<dbReference type="AlphaFoldDB" id="A0A1G7WII6"/>
<dbReference type="STRING" id="645274.SAMN04487901_10812"/>
<organism evidence="1 2">
    <name type="scientific">Prevotella communis</name>
    <dbReference type="NCBI Taxonomy" id="2913614"/>
    <lineage>
        <taxon>Bacteria</taxon>
        <taxon>Pseudomonadati</taxon>
        <taxon>Bacteroidota</taxon>
        <taxon>Bacteroidia</taxon>
        <taxon>Bacteroidales</taxon>
        <taxon>Prevotellaceae</taxon>
        <taxon>Prevotella</taxon>
    </lineage>
</organism>
<keyword evidence="2" id="KW-1185">Reference proteome</keyword>
<evidence type="ECO:0000313" key="2">
    <source>
        <dbReference type="Proteomes" id="UP000198779"/>
    </source>
</evidence>
<proteinExistence type="predicted"/>
<sequence>MDVIELKKLYDSSVCNLAMFVDCYIRMELEKVRGNDDVMQDHWAEAEFSVTRNRNNVTDCLEFLSKVGKAINDVVAQEEAIEKHFKTFEVEPPLIAKMLMGHIGFKVDKKLVECSRMVKISAGEILAKKKKKMSKVERENLVREFMGIVIPMAKKYGIHLTCDGGSLDLNGMYLEGWFLEKCMAE</sequence>
<dbReference type="Proteomes" id="UP000198779">
    <property type="component" value="Unassembled WGS sequence"/>
</dbReference>
<accession>A0A1G7WII6</accession>
<gene>
    <name evidence="1" type="ORF">SAMN04487901_10812</name>
</gene>
<dbReference type="RefSeq" id="WP_091817224.1">
    <property type="nucleotide sequence ID" value="NZ_FNCQ01000008.1"/>
</dbReference>
<dbReference type="EMBL" id="FNCQ01000008">
    <property type="protein sequence ID" value="SDG71000.1"/>
    <property type="molecule type" value="Genomic_DNA"/>
</dbReference>